<reference evidence="1" key="1">
    <citation type="submission" date="2021-07" db="EMBL/GenBank/DDBJ databases">
        <title>Complete genome sequence and phylogenomic analysis of the two lytic bacteriophage isolated from terrestrial biotopes of Antarctica.</title>
        <authorList>
            <person name="Holovan V."/>
            <person name="Rabalski L."/>
            <person name="Zlatohurska M."/>
            <person name="Andriichuk O."/>
            <person name="Budzanivska I."/>
            <person name="Shevchenko O."/>
            <person name="Gupalo A."/>
        </authorList>
    </citation>
    <scope>NUCLEOTIDE SEQUENCE</scope>
</reference>
<dbReference type="EMBL" id="MZ605293">
    <property type="protein sequence ID" value="QYW06586.1"/>
    <property type="molecule type" value="Genomic_DNA"/>
</dbReference>
<organism evidence="1 2">
    <name type="scientific">Pseudomonas phage UAVern</name>
    <dbReference type="NCBI Taxonomy" id="2856997"/>
    <lineage>
        <taxon>Viruses</taxon>
        <taxon>Duplodnaviria</taxon>
        <taxon>Heunggongvirae</taxon>
        <taxon>Uroviricota</taxon>
        <taxon>Caudoviricetes</taxon>
        <taxon>Vandenendeviridae</taxon>
        <taxon>Gorskivirinae</taxon>
        <taxon>Uavernvirus</taxon>
        <taxon>Uavernvirus uavern</taxon>
    </lineage>
</organism>
<sequence>MYRSWDDWFEEVVSYAETSRQEELIRRGYFMYEYFYEQGMNPREAYEVEWG</sequence>
<gene>
    <name evidence="1" type="ORF">uav_055</name>
</gene>
<name>A0A975UU77_9CAUD</name>
<evidence type="ECO:0000313" key="2">
    <source>
        <dbReference type="Proteomes" id="UP001058093"/>
    </source>
</evidence>
<accession>A0A975UU77</accession>
<dbReference type="Proteomes" id="UP001058093">
    <property type="component" value="Segment"/>
</dbReference>
<keyword evidence="2" id="KW-1185">Reference proteome</keyword>
<evidence type="ECO:0000313" key="1">
    <source>
        <dbReference type="EMBL" id="QYW06586.1"/>
    </source>
</evidence>
<protein>
    <submittedName>
        <fullName evidence="1">Uncharacterized protein</fullName>
    </submittedName>
</protein>
<proteinExistence type="predicted"/>